<evidence type="ECO:0000313" key="1">
    <source>
        <dbReference type="EMBL" id="EEF41458.1"/>
    </source>
</evidence>
<reference evidence="2" key="1">
    <citation type="journal article" date="2010" name="Nat. Biotechnol.">
        <title>Draft genome sequence of the oilseed species Ricinus communis.</title>
        <authorList>
            <person name="Chan A.P."/>
            <person name="Crabtree J."/>
            <person name="Zhao Q."/>
            <person name="Lorenzi H."/>
            <person name="Orvis J."/>
            <person name="Puiu D."/>
            <person name="Melake-Berhan A."/>
            <person name="Jones K.M."/>
            <person name="Redman J."/>
            <person name="Chen G."/>
            <person name="Cahoon E.B."/>
            <person name="Gedil M."/>
            <person name="Stanke M."/>
            <person name="Haas B.J."/>
            <person name="Wortman J.R."/>
            <person name="Fraser-Liggett C.M."/>
            <person name="Ravel J."/>
            <person name="Rabinowicz P.D."/>
        </authorList>
    </citation>
    <scope>NUCLEOTIDE SEQUENCE [LARGE SCALE GENOMIC DNA]</scope>
    <source>
        <strain evidence="2">cv. Hale</strain>
    </source>
</reference>
<organism evidence="1 2">
    <name type="scientific">Ricinus communis</name>
    <name type="common">Castor bean</name>
    <dbReference type="NCBI Taxonomy" id="3988"/>
    <lineage>
        <taxon>Eukaryota</taxon>
        <taxon>Viridiplantae</taxon>
        <taxon>Streptophyta</taxon>
        <taxon>Embryophyta</taxon>
        <taxon>Tracheophyta</taxon>
        <taxon>Spermatophyta</taxon>
        <taxon>Magnoliopsida</taxon>
        <taxon>eudicotyledons</taxon>
        <taxon>Gunneridae</taxon>
        <taxon>Pentapetalae</taxon>
        <taxon>rosids</taxon>
        <taxon>fabids</taxon>
        <taxon>Malpighiales</taxon>
        <taxon>Euphorbiaceae</taxon>
        <taxon>Acalyphoideae</taxon>
        <taxon>Acalypheae</taxon>
        <taxon>Ricinus</taxon>
    </lineage>
</organism>
<keyword evidence="2" id="KW-1185">Reference proteome</keyword>
<sequence>MAFRYARLIKKLRWMVDSASVKRVAPSRYIRKLLACRSTSSSKKEENHTLTLPLVLNKGRTTEQLRHKAKAMNRYVIQGHLHLAKMNSYQGTEVQGRDRHLVKE</sequence>
<dbReference type="EMBL" id="EQ973865">
    <property type="protein sequence ID" value="EEF41458.1"/>
    <property type="molecule type" value="Genomic_DNA"/>
</dbReference>
<evidence type="ECO:0000313" key="2">
    <source>
        <dbReference type="Proteomes" id="UP000008311"/>
    </source>
</evidence>
<dbReference type="InParanoid" id="B9S4J4"/>
<dbReference type="Proteomes" id="UP000008311">
    <property type="component" value="Unassembled WGS sequence"/>
</dbReference>
<name>B9S4J4_RICCO</name>
<dbReference type="AlphaFoldDB" id="B9S4J4"/>
<accession>B9S4J4</accession>
<proteinExistence type="predicted"/>
<protein>
    <submittedName>
        <fullName evidence="1">Uncharacterized protein</fullName>
    </submittedName>
</protein>
<gene>
    <name evidence="1" type="ORF">RCOM_0808680</name>
</gene>